<organism evidence="3">
    <name type="scientific">Darwinula stevensoni</name>
    <dbReference type="NCBI Taxonomy" id="69355"/>
    <lineage>
        <taxon>Eukaryota</taxon>
        <taxon>Metazoa</taxon>
        <taxon>Ecdysozoa</taxon>
        <taxon>Arthropoda</taxon>
        <taxon>Crustacea</taxon>
        <taxon>Oligostraca</taxon>
        <taxon>Ostracoda</taxon>
        <taxon>Podocopa</taxon>
        <taxon>Podocopida</taxon>
        <taxon>Darwinulocopina</taxon>
        <taxon>Darwinuloidea</taxon>
        <taxon>Darwinulidae</taxon>
        <taxon>Darwinula</taxon>
    </lineage>
</organism>
<evidence type="ECO:0000256" key="1">
    <source>
        <dbReference type="SAM" id="Coils"/>
    </source>
</evidence>
<feature type="compositionally biased region" description="Basic and acidic residues" evidence="2">
    <location>
        <begin position="199"/>
        <end position="208"/>
    </location>
</feature>
<protein>
    <submittedName>
        <fullName evidence="3">Uncharacterized protein</fullName>
    </submittedName>
</protein>
<dbReference type="EMBL" id="CAJPEV010001205">
    <property type="protein sequence ID" value="CAG0891349.1"/>
    <property type="molecule type" value="Genomic_DNA"/>
</dbReference>
<feature type="region of interest" description="Disordered" evidence="2">
    <location>
        <begin position="130"/>
        <end position="334"/>
    </location>
</feature>
<dbReference type="PANTHER" id="PTHR23159">
    <property type="entry name" value="CENTROSOMAL PROTEIN 2"/>
    <property type="match status" value="1"/>
</dbReference>
<dbReference type="Proteomes" id="UP000677054">
    <property type="component" value="Unassembled WGS sequence"/>
</dbReference>
<sequence length="757" mass="84427">MPRSSSGAETVTAWGPHRIELRHRPWRLLRSPSDSRNVSALGRFETVADAFEGMESQESSRRDTMEPYSMSYSMHDYACITADESPDYHSLPVVAPPSENLPGRKSEPGDLMSFQRLPKSLCSKVSTVKRSESLKETASQLKMTLSADPKKPKRPPKARGFHLTEETKFNSLPRPKKNSSSGAGHPLRRSNSNSSLRNFDSKSKREESPSIAPQKSRQLPKLPPTDKKSTNESPEAATSIYATLPRRSKSTKKPEAPTPNTGPSHRTPVRTGMTSRASSSSDSGKSTPVSRPSTARKQLTPVERKQSPLTSRAKTTSSTPTRPSPLTKTPQQRRERLVIYHESSTQTVLHGSDIQSALQSARSTPVSCICEQPSLSSEVRSRPDIITTIRDDASTLVVDSISSVDQEVQVEINFYDPSKSYTLADTQNLVNQLKKLTEEHSKLEAEYARLRNGITEVETLKEELKKLRKTLEEERAIKNEVQQELDDTSQRVQNMLNSLEGVEKEFTNQGLSLAELEKKLEQGHRTILRQQEEIDSLHQLVITLKKDLEKSLAAQKTLLQQLQETESESRELQEFLQVEKNTLQEALKDSEGELRRLRSEAQERERLLHEQTVRYSRLLQLAEDKRSEGSESDMLLHQGAEMSSCAVVLTDLLSRIHSVTLTLAKSFHVSPPSPLKLSNGVIKNGESGLPNGDSAKGSEVLAELLESGSPLEEREVNGMGLVEQVMEADRGLTHLLRVFHAALHGLEGRLQEIQGQK</sequence>
<dbReference type="OrthoDB" id="7475679at2759"/>
<proteinExistence type="predicted"/>
<evidence type="ECO:0000313" key="3">
    <source>
        <dbReference type="EMBL" id="CAD7246678.1"/>
    </source>
</evidence>
<feature type="compositionally biased region" description="Basic residues" evidence="2">
    <location>
        <begin position="151"/>
        <end position="160"/>
    </location>
</feature>
<feature type="compositionally biased region" description="Low complexity" evidence="2">
    <location>
        <begin position="275"/>
        <end position="290"/>
    </location>
</feature>
<feature type="compositionally biased region" description="Low complexity" evidence="2">
    <location>
        <begin position="189"/>
        <end position="198"/>
    </location>
</feature>
<reference evidence="3" key="1">
    <citation type="submission" date="2020-11" db="EMBL/GenBank/DDBJ databases">
        <authorList>
            <person name="Tran Van P."/>
        </authorList>
    </citation>
    <scope>NUCLEOTIDE SEQUENCE</scope>
</reference>
<feature type="compositionally biased region" description="Low complexity" evidence="2">
    <location>
        <begin position="310"/>
        <end position="330"/>
    </location>
</feature>
<feature type="coiled-coil region" evidence="1">
    <location>
        <begin position="426"/>
        <end position="607"/>
    </location>
</feature>
<accession>A0A7R9A7D8</accession>
<evidence type="ECO:0000256" key="2">
    <source>
        <dbReference type="SAM" id="MobiDB-lite"/>
    </source>
</evidence>
<keyword evidence="1" id="KW-0175">Coiled coil</keyword>
<evidence type="ECO:0000313" key="4">
    <source>
        <dbReference type="Proteomes" id="UP000677054"/>
    </source>
</evidence>
<keyword evidence="4" id="KW-1185">Reference proteome</keyword>
<gene>
    <name evidence="3" type="ORF">DSTB1V02_LOCUS6525</name>
</gene>
<dbReference type="AlphaFoldDB" id="A0A7R9A7D8"/>
<name>A0A7R9A7D8_9CRUS</name>
<dbReference type="PANTHER" id="PTHR23159:SF31">
    <property type="entry name" value="CENTROSOME-ASSOCIATED PROTEIN CEP250 ISOFORM X1"/>
    <property type="match status" value="1"/>
</dbReference>
<dbReference type="EMBL" id="LR900722">
    <property type="protein sequence ID" value="CAD7246678.1"/>
    <property type="molecule type" value="Genomic_DNA"/>
</dbReference>
<feature type="region of interest" description="Disordered" evidence="2">
    <location>
        <begin position="95"/>
        <end position="115"/>
    </location>
</feature>